<organism evidence="2 3">
    <name type="scientific">Oryza meyeriana var. granulata</name>
    <dbReference type="NCBI Taxonomy" id="110450"/>
    <lineage>
        <taxon>Eukaryota</taxon>
        <taxon>Viridiplantae</taxon>
        <taxon>Streptophyta</taxon>
        <taxon>Embryophyta</taxon>
        <taxon>Tracheophyta</taxon>
        <taxon>Spermatophyta</taxon>
        <taxon>Magnoliopsida</taxon>
        <taxon>Liliopsida</taxon>
        <taxon>Poales</taxon>
        <taxon>Poaceae</taxon>
        <taxon>BOP clade</taxon>
        <taxon>Oryzoideae</taxon>
        <taxon>Oryzeae</taxon>
        <taxon>Oryzinae</taxon>
        <taxon>Oryza</taxon>
        <taxon>Oryza meyeriana</taxon>
    </lineage>
</organism>
<protein>
    <submittedName>
        <fullName evidence="2">Uncharacterized protein</fullName>
    </submittedName>
</protein>
<comment type="caution">
    <text evidence="2">The sequence shown here is derived from an EMBL/GenBank/DDBJ whole genome shotgun (WGS) entry which is preliminary data.</text>
</comment>
<reference evidence="2 3" key="1">
    <citation type="submission" date="2019-11" db="EMBL/GenBank/DDBJ databases">
        <title>Whole genome sequence of Oryza granulata.</title>
        <authorList>
            <person name="Li W."/>
        </authorList>
    </citation>
    <scope>NUCLEOTIDE SEQUENCE [LARGE SCALE GENOMIC DNA]</scope>
    <source>
        <strain evidence="3">cv. Menghai</strain>
        <tissue evidence="2">Leaf</tissue>
    </source>
</reference>
<evidence type="ECO:0000313" key="2">
    <source>
        <dbReference type="EMBL" id="KAF0933507.1"/>
    </source>
</evidence>
<evidence type="ECO:0000256" key="1">
    <source>
        <dbReference type="SAM" id="MobiDB-lite"/>
    </source>
</evidence>
<proteinExistence type="predicted"/>
<evidence type="ECO:0000313" key="3">
    <source>
        <dbReference type="Proteomes" id="UP000479710"/>
    </source>
</evidence>
<dbReference type="Proteomes" id="UP000479710">
    <property type="component" value="Unassembled WGS sequence"/>
</dbReference>
<dbReference type="AlphaFoldDB" id="A0A6G1F9B8"/>
<dbReference type="EMBL" id="SPHZ02000001">
    <property type="protein sequence ID" value="KAF0933507.1"/>
    <property type="molecule type" value="Genomic_DNA"/>
</dbReference>
<feature type="compositionally biased region" description="Basic residues" evidence="1">
    <location>
        <begin position="13"/>
        <end position="22"/>
    </location>
</feature>
<sequence length="76" mass="8331">MGGVETDAYCGRVPRKRPRRPPPPHAKEGRARTATRRQVGAEAEAARNSRRRRGGASWIEGLVSWRGGRPSAAKVN</sequence>
<accession>A0A6G1F9B8</accession>
<keyword evidence="3" id="KW-1185">Reference proteome</keyword>
<gene>
    <name evidence="2" type="ORF">E2562_018590</name>
</gene>
<feature type="region of interest" description="Disordered" evidence="1">
    <location>
        <begin position="1"/>
        <end position="56"/>
    </location>
</feature>
<name>A0A6G1F9B8_9ORYZ</name>